<dbReference type="SUPFAM" id="SSF49313">
    <property type="entry name" value="Cadherin-like"/>
    <property type="match status" value="2"/>
</dbReference>
<evidence type="ECO:0000256" key="3">
    <source>
        <dbReference type="ARBA" id="ARBA00022737"/>
    </source>
</evidence>
<comment type="subcellular location">
    <subcellularLocation>
        <location evidence="1">Membrane</location>
        <topology evidence="1">Single-pass membrane protein</topology>
    </subcellularLocation>
</comment>
<sequence length="528" mass="56655">MLLASDAVGPMATATATAAAKSTATARVRVRVLVTDVNDNAPRLSGRRVFRVIENQPGYSEPVGQLTGVDPDAGLNGTFEFRLVEVLAANRLRLPEAEKIFSLAAKTGRLFVQSALDREQQAVYHLLVRIQDLGRPTARNTTEEVRIEVADENDNPPVWQTPRAFGLYVDYTPTSPSPSPSPLTTQARRLLNAALRWAGSDQVELYEYGLVNLSRPVLPGHSIVTLAASDPDAPENANLTFDLIAVQPLRTPTTTPTPTPTATATATAMTMSVVTRGRRLTGRDDVNSLFSLNRLTGDLQTGSGSLAQGLFEVRLRVSDNGQPTLTTDARLFVHTAGPSLGLTATATSCLAPVSSVDVDVGAVDVKRRLPLVEHDRSYSDAAGLLPPAYPPGLDPTAHLCQVPTSPNHATSTPNRHLLIAPPYLRSDDDRCLGYAMATRLFAPGSGSCRLDAWRSRADEPSLASLEANHHQTGLLDLSLGLPGMETDSILTHHMSAEYASLFKSPGSFFSDRGHVKSTDNSPALHSLR</sequence>
<evidence type="ECO:0000256" key="6">
    <source>
        <dbReference type="ARBA" id="ARBA00023136"/>
    </source>
</evidence>
<dbReference type="SMART" id="SM00112">
    <property type="entry name" value="CA"/>
    <property type="match status" value="2"/>
</dbReference>
<feature type="domain" description="Cadherin" evidence="9">
    <location>
        <begin position="44"/>
        <end position="159"/>
    </location>
</feature>
<evidence type="ECO:0000313" key="10">
    <source>
        <dbReference type="EMBL" id="VEL41919.1"/>
    </source>
</evidence>
<evidence type="ECO:0000256" key="8">
    <source>
        <dbReference type="PROSITE-ProRule" id="PRU00043"/>
    </source>
</evidence>
<evidence type="ECO:0000313" key="11">
    <source>
        <dbReference type="Proteomes" id="UP000784294"/>
    </source>
</evidence>
<keyword evidence="11" id="KW-1185">Reference proteome</keyword>
<dbReference type="Pfam" id="PF00028">
    <property type="entry name" value="Cadherin"/>
    <property type="match status" value="1"/>
</dbReference>
<evidence type="ECO:0000256" key="2">
    <source>
        <dbReference type="ARBA" id="ARBA00022692"/>
    </source>
</evidence>
<evidence type="ECO:0000256" key="5">
    <source>
        <dbReference type="ARBA" id="ARBA00022989"/>
    </source>
</evidence>
<dbReference type="CDD" id="cd11304">
    <property type="entry name" value="Cadherin_repeat"/>
    <property type="match status" value="2"/>
</dbReference>
<dbReference type="EMBL" id="CAAALY010271667">
    <property type="protein sequence ID" value="VEL41919.1"/>
    <property type="molecule type" value="Genomic_DNA"/>
</dbReference>
<gene>
    <name evidence="10" type="ORF">PXEA_LOCUS35359</name>
</gene>
<dbReference type="GO" id="GO:0007156">
    <property type="term" value="P:homophilic cell adhesion via plasma membrane adhesion molecules"/>
    <property type="evidence" value="ECO:0007669"/>
    <property type="project" value="InterPro"/>
</dbReference>
<keyword evidence="2" id="KW-0812">Transmembrane</keyword>
<evidence type="ECO:0000256" key="4">
    <source>
        <dbReference type="ARBA" id="ARBA00022837"/>
    </source>
</evidence>
<dbReference type="AlphaFoldDB" id="A0A3S5C8B6"/>
<protein>
    <recommendedName>
        <fullName evidence="9">Cadherin domain-containing protein</fullName>
    </recommendedName>
</protein>
<evidence type="ECO:0000259" key="9">
    <source>
        <dbReference type="PROSITE" id="PS50268"/>
    </source>
</evidence>
<evidence type="ECO:0000256" key="7">
    <source>
        <dbReference type="ARBA" id="ARBA00023180"/>
    </source>
</evidence>
<keyword evidence="5" id="KW-1133">Transmembrane helix</keyword>
<keyword evidence="6" id="KW-0472">Membrane</keyword>
<dbReference type="InterPro" id="IPR020894">
    <property type="entry name" value="Cadherin_CS"/>
</dbReference>
<reference evidence="10" key="1">
    <citation type="submission" date="2018-11" db="EMBL/GenBank/DDBJ databases">
        <authorList>
            <consortium name="Pathogen Informatics"/>
        </authorList>
    </citation>
    <scope>NUCLEOTIDE SEQUENCE</scope>
</reference>
<dbReference type="PANTHER" id="PTHR24028">
    <property type="entry name" value="CADHERIN-87A"/>
    <property type="match status" value="1"/>
</dbReference>
<dbReference type="PRINTS" id="PR00205">
    <property type="entry name" value="CADHERIN"/>
</dbReference>
<dbReference type="Gene3D" id="2.60.40.60">
    <property type="entry name" value="Cadherins"/>
    <property type="match status" value="2"/>
</dbReference>
<dbReference type="GO" id="GO:0005509">
    <property type="term" value="F:calcium ion binding"/>
    <property type="evidence" value="ECO:0007669"/>
    <property type="project" value="UniProtKB-UniRule"/>
</dbReference>
<dbReference type="InterPro" id="IPR050174">
    <property type="entry name" value="Protocadherin/Cadherin-CA"/>
</dbReference>
<dbReference type="OrthoDB" id="6252479at2759"/>
<organism evidence="10 11">
    <name type="scientific">Protopolystoma xenopodis</name>
    <dbReference type="NCBI Taxonomy" id="117903"/>
    <lineage>
        <taxon>Eukaryota</taxon>
        <taxon>Metazoa</taxon>
        <taxon>Spiralia</taxon>
        <taxon>Lophotrochozoa</taxon>
        <taxon>Platyhelminthes</taxon>
        <taxon>Monogenea</taxon>
        <taxon>Polyopisthocotylea</taxon>
        <taxon>Polystomatidea</taxon>
        <taxon>Polystomatidae</taxon>
        <taxon>Protopolystoma</taxon>
    </lineage>
</organism>
<name>A0A3S5C8B6_9PLAT</name>
<dbReference type="InterPro" id="IPR015919">
    <property type="entry name" value="Cadherin-like_sf"/>
</dbReference>
<comment type="caution">
    <text evidence="10">The sequence shown here is derived from an EMBL/GenBank/DDBJ whole genome shotgun (WGS) entry which is preliminary data.</text>
</comment>
<dbReference type="PROSITE" id="PS50268">
    <property type="entry name" value="CADHERIN_2"/>
    <property type="match status" value="1"/>
</dbReference>
<keyword evidence="4 8" id="KW-0106">Calcium</keyword>
<keyword evidence="3" id="KW-0677">Repeat</keyword>
<proteinExistence type="predicted"/>
<dbReference type="PROSITE" id="PS00232">
    <property type="entry name" value="CADHERIN_1"/>
    <property type="match status" value="2"/>
</dbReference>
<keyword evidence="7" id="KW-0325">Glycoprotein</keyword>
<dbReference type="Proteomes" id="UP000784294">
    <property type="component" value="Unassembled WGS sequence"/>
</dbReference>
<accession>A0A3S5C8B6</accession>
<dbReference type="PANTHER" id="PTHR24028:SF146">
    <property type="entry name" value="CADHERIN 96CB, ISOFORM D-RELATED"/>
    <property type="match status" value="1"/>
</dbReference>
<dbReference type="InterPro" id="IPR002126">
    <property type="entry name" value="Cadherin-like_dom"/>
</dbReference>
<evidence type="ECO:0000256" key="1">
    <source>
        <dbReference type="ARBA" id="ARBA00004167"/>
    </source>
</evidence>
<dbReference type="GO" id="GO:0005886">
    <property type="term" value="C:plasma membrane"/>
    <property type="evidence" value="ECO:0007669"/>
    <property type="project" value="InterPro"/>
</dbReference>